<reference evidence="2 3" key="1">
    <citation type="submission" date="2022-05" db="EMBL/GenBank/DDBJ databases">
        <title>Novel Pseudomonas spp. Isolated from a Rainbow Trout Aquaculture Facility.</title>
        <authorList>
            <person name="Testerman T."/>
            <person name="Graf J."/>
        </authorList>
    </citation>
    <scope>NUCLEOTIDE SEQUENCE [LARGE SCALE GENOMIC DNA]</scope>
    <source>
        <strain evidence="2 3">ID681</strain>
    </source>
</reference>
<keyword evidence="1" id="KW-0812">Transmembrane</keyword>
<name>A0ABT5NQ65_9PSED</name>
<feature type="transmembrane region" description="Helical" evidence="1">
    <location>
        <begin position="60"/>
        <end position="79"/>
    </location>
</feature>
<dbReference type="EMBL" id="JAMDGY010000018">
    <property type="protein sequence ID" value="MDD0990321.1"/>
    <property type="molecule type" value="Genomic_DNA"/>
</dbReference>
<protein>
    <recommendedName>
        <fullName evidence="4">Lipoprotein</fullName>
    </recommendedName>
</protein>
<evidence type="ECO:0000256" key="1">
    <source>
        <dbReference type="SAM" id="Phobius"/>
    </source>
</evidence>
<evidence type="ECO:0000313" key="3">
    <source>
        <dbReference type="Proteomes" id="UP001148203"/>
    </source>
</evidence>
<accession>A0ABT5NQ65</accession>
<evidence type="ECO:0008006" key="4">
    <source>
        <dbReference type="Google" id="ProtNLM"/>
    </source>
</evidence>
<comment type="caution">
    <text evidence="2">The sequence shown here is derived from an EMBL/GenBank/DDBJ whole genome shotgun (WGS) entry which is preliminary data.</text>
</comment>
<keyword evidence="1" id="KW-0472">Membrane</keyword>
<proteinExistence type="predicted"/>
<keyword evidence="3" id="KW-1185">Reference proteome</keyword>
<organism evidence="2 3">
    <name type="scientific">Pseudomonas fontis</name>
    <dbReference type="NCBI Taxonomy" id="2942633"/>
    <lineage>
        <taxon>Bacteria</taxon>
        <taxon>Pseudomonadati</taxon>
        <taxon>Pseudomonadota</taxon>
        <taxon>Gammaproteobacteria</taxon>
        <taxon>Pseudomonadales</taxon>
        <taxon>Pseudomonadaceae</taxon>
        <taxon>Pseudomonas</taxon>
    </lineage>
</organism>
<sequence length="80" mass="8906">MKYLLIFLGSYALTYYIINTLIETRLQDMADALRHQPDAPTAAQFLREVKASAQASTLEYTLIAGTVIAALLSTLAWWLA</sequence>
<dbReference type="RefSeq" id="WP_273914076.1">
    <property type="nucleotide sequence ID" value="NZ_JAMDGX010000137.1"/>
</dbReference>
<keyword evidence="1" id="KW-1133">Transmembrane helix</keyword>
<evidence type="ECO:0000313" key="2">
    <source>
        <dbReference type="EMBL" id="MDD0990321.1"/>
    </source>
</evidence>
<gene>
    <name evidence="2" type="ORF">M5G11_07175</name>
</gene>
<dbReference type="Proteomes" id="UP001148203">
    <property type="component" value="Unassembled WGS sequence"/>
</dbReference>